<accession>A0ABU7C5U0</accession>
<reference evidence="2 3" key="1">
    <citation type="submission" date="2021-07" db="EMBL/GenBank/DDBJ databases">
        <authorList>
            <person name="Palmer J.M."/>
        </authorList>
    </citation>
    <scope>NUCLEOTIDE SEQUENCE [LARGE SCALE GENOMIC DNA]</scope>
    <source>
        <strain evidence="2 3">AT_MEX2019</strain>
        <tissue evidence="2">Muscle</tissue>
    </source>
</reference>
<proteinExistence type="predicted"/>
<evidence type="ECO:0000256" key="1">
    <source>
        <dbReference type="SAM" id="MobiDB-lite"/>
    </source>
</evidence>
<dbReference type="EMBL" id="JAHUTI010080170">
    <property type="protein sequence ID" value="MED6258228.1"/>
    <property type="molecule type" value="Genomic_DNA"/>
</dbReference>
<sequence>MCKITRYCAHIKTTTDRGREEKKNGLRCPGQHFGFTLKTRCERRGFKMMSSPSIHSTILRSSDLLIFFFFLTRPFLLRSQLSLRRAARRRLSQGSGLIHLLPSFSGVSQKERKHTSFCTPPPPYSSSRSSQTTHTPLCFPFYHRYLTFQNAAENSISTGIWIGRRKKEETHRETDA</sequence>
<evidence type="ECO:0000313" key="3">
    <source>
        <dbReference type="Proteomes" id="UP001345963"/>
    </source>
</evidence>
<dbReference type="Proteomes" id="UP001345963">
    <property type="component" value="Unassembled WGS sequence"/>
</dbReference>
<feature type="region of interest" description="Disordered" evidence="1">
    <location>
        <begin position="112"/>
        <end position="132"/>
    </location>
</feature>
<keyword evidence="3" id="KW-1185">Reference proteome</keyword>
<protein>
    <submittedName>
        <fullName evidence="2">Uncharacterized protein</fullName>
    </submittedName>
</protein>
<name>A0ABU7C5U0_9TELE</name>
<comment type="caution">
    <text evidence="2">The sequence shown here is derived from an EMBL/GenBank/DDBJ whole genome shotgun (WGS) entry which is preliminary data.</text>
</comment>
<organism evidence="2 3">
    <name type="scientific">Ataeniobius toweri</name>
    <dbReference type="NCBI Taxonomy" id="208326"/>
    <lineage>
        <taxon>Eukaryota</taxon>
        <taxon>Metazoa</taxon>
        <taxon>Chordata</taxon>
        <taxon>Craniata</taxon>
        <taxon>Vertebrata</taxon>
        <taxon>Euteleostomi</taxon>
        <taxon>Actinopterygii</taxon>
        <taxon>Neopterygii</taxon>
        <taxon>Teleostei</taxon>
        <taxon>Neoteleostei</taxon>
        <taxon>Acanthomorphata</taxon>
        <taxon>Ovalentaria</taxon>
        <taxon>Atherinomorphae</taxon>
        <taxon>Cyprinodontiformes</taxon>
        <taxon>Goodeidae</taxon>
        <taxon>Ataeniobius</taxon>
    </lineage>
</organism>
<gene>
    <name evidence="2" type="ORF">ATANTOWER_004513</name>
</gene>
<evidence type="ECO:0000313" key="2">
    <source>
        <dbReference type="EMBL" id="MED6258228.1"/>
    </source>
</evidence>